<name>A0A0E9SVI1_ANGAN</name>
<organism evidence="1">
    <name type="scientific">Anguilla anguilla</name>
    <name type="common">European freshwater eel</name>
    <name type="synonym">Muraena anguilla</name>
    <dbReference type="NCBI Taxonomy" id="7936"/>
    <lineage>
        <taxon>Eukaryota</taxon>
        <taxon>Metazoa</taxon>
        <taxon>Chordata</taxon>
        <taxon>Craniata</taxon>
        <taxon>Vertebrata</taxon>
        <taxon>Euteleostomi</taxon>
        <taxon>Actinopterygii</taxon>
        <taxon>Neopterygii</taxon>
        <taxon>Teleostei</taxon>
        <taxon>Anguilliformes</taxon>
        <taxon>Anguillidae</taxon>
        <taxon>Anguilla</taxon>
    </lineage>
</organism>
<dbReference type="AlphaFoldDB" id="A0A0E9SVI1"/>
<evidence type="ECO:0000313" key="1">
    <source>
        <dbReference type="EMBL" id="JAH45237.1"/>
    </source>
</evidence>
<proteinExistence type="predicted"/>
<reference evidence="1" key="1">
    <citation type="submission" date="2014-11" db="EMBL/GenBank/DDBJ databases">
        <authorList>
            <person name="Amaro Gonzalez C."/>
        </authorList>
    </citation>
    <scope>NUCLEOTIDE SEQUENCE</scope>
</reference>
<dbReference type="EMBL" id="GBXM01063340">
    <property type="protein sequence ID" value="JAH45237.1"/>
    <property type="molecule type" value="Transcribed_RNA"/>
</dbReference>
<sequence>MHCIPSFGKAHKPLEILYTHQILYSTF</sequence>
<protein>
    <submittedName>
        <fullName evidence="1">Uncharacterized protein</fullName>
    </submittedName>
</protein>
<reference evidence="1" key="2">
    <citation type="journal article" date="2015" name="Fish Shellfish Immunol.">
        <title>Early steps in the European eel (Anguilla anguilla)-Vibrio vulnificus interaction in the gills: Role of the RtxA13 toxin.</title>
        <authorList>
            <person name="Callol A."/>
            <person name="Pajuelo D."/>
            <person name="Ebbesson L."/>
            <person name="Teles M."/>
            <person name="MacKenzie S."/>
            <person name="Amaro C."/>
        </authorList>
    </citation>
    <scope>NUCLEOTIDE SEQUENCE</scope>
</reference>
<accession>A0A0E9SVI1</accession>